<evidence type="ECO:0000256" key="2">
    <source>
        <dbReference type="ARBA" id="ARBA00022723"/>
    </source>
</evidence>
<evidence type="ECO:0000313" key="8">
    <source>
        <dbReference type="EMBL" id="SHK58620.1"/>
    </source>
</evidence>
<keyword evidence="6" id="KW-0812">Transmembrane</keyword>
<organism evidence="8 9">
    <name type="scientific">Maribacter aquivivus</name>
    <dbReference type="NCBI Taxonomy" id="228958"/>
    <lineage>
        <taxon>Bacteria</taxon>
        <taxon>Pseudomonadati</taxon>
        <taxon>Bacteroidota</taxon>
        <taxon>Flavobacteriia</taxon>
        <taxon>Flavobacteriales</taxon>
        <taxon>Flavobacteriaceae</taxon>
        <taxon>Maribacter</taxon>
    </lineage>
</organism>
<feature type="transmembrane region" description="Helical" evidence="6">
    <location>
        <begin position="65"/>
        <end position="88"/>
    </location>
</feature>
<evidence type="ECO:0000313" key="9">
    <source>
        <dbReference type="Proteomes" id="UP000184314"/>
    </source>
</evidence>
<dbReference type="PANTHER" id="PTHR43255">
    <property type="entry name" value="IRON-SULFUR-BINDING OXIDOREDUCTASE FADF-RELATED-RELATED"/>
    <property type="match status" value="1"/>
</dbReference>
<dbReference type="Proteomes" id="UP000184314">
    <property type="component" value="Unassembled WGS sequence"/>
</dbReference>
<dbReference type="OrthoDB" id="9769677at2"/>
<name>A0A1M6TNV5_9FLAO</name>
<dbReference type="STRING" id="228958.SAMN04488007_3300"/>
<dbReference type="PANTHER" id="PTHR43255:SF1">
    <property type="entry name" value="IRON-SULFUR-BINDING OXIDOREDUCTASE FADF-RELATED"/>
    <property type="match status" value="1"/>
</dbReference>
<feature type="domain" description="4Fe-4S ferredoxin-type" evidence="7">
    <location>
        <begin position="363"/>
        <end position="397"/>
    </location>
</feature>
<accession>A0A1M6TNV5</accession>
<proteinExistence type="predicted"/>
<dbReference type="PROSITE" id="PS51379">
    <property type="entry name" value="4FE4S_FER_2"/>
    <property type="match status" value="2"/>
</dbReference>
<dbReference type="InterPro" id="IPR051460">
    <property type="entry name" value="HdrC_iron-sulfur_subunit"/>
</dbReference>
<keyword evidence="1" id="KW-0004">4Fe-4S</keyword>
<dbReference type="SUPFAM" id="SSF46548">
    <property type="entry name" value="alpha-helical ferredoxin"/>
    <property type="match status" value="1"/>
</dbReference>
<gene>
    <name evidence="8" type="ORF">SAMN04488007_3300</name>
</gene>
<dbReference type="Gene3D" id="1.10.1060.10">
    <property type="entry name" value="Alpha-helical ferredoxin"/>
    <property type="match status" value="1"/>
</dbReference>
<evidence type="ECO:0000256" key="1">
    <source>
        <dbReference type="ARBA" id="ARBA00022485"/>
    </source>
</evidence>
<keyword evidence="3" id="KW-0560">Oxidoreductase</keyword>
<feature type="transmembrane region" description="Helical" evidence="6">
    <location>
        <begin position="108"/>
        <end position="129"/>
    </location>
</feature>
<keyword evidence="6" id="KW-0472">Membrane</keyword>
<feature type="domain" description="4Fe-4S ferredoxin-type" evidence="7">
    <location>
        <begin position="300"/>
        <end position="331"/>
    </location>
</feature>
<evidence type="ECO:0000256" key="5">
    <source>
        <dbReference type="ARBA" id="ARBA00023014"/>
    </source>
</evidence>
<protein>
    <submittedName>
        <fullName evidence="8">4Fe-4S dicluster domain-containing protein</fullName>
    </submittedName>
</protein>
<evidence type="ECO:0000256" key="3">
    <source>
        <dbReference type="ARBA" id="ARBA00023002"/>
    </source>
</evidence>
<dbReference type="InterPro" id="IPR017896">
    <property type="entry name" value="4Fe4S_Fe-S-bd"/>
</dbReference>
<keyword evidence="5" id="KW-0411">Iron-sulfur</keyword>
<dbReference type="RefSeq" id="WP_073246253.1">
    <property type="nucleotide sequence ID" value="NZ_FQZX01000003.1"/>
</dbReference>
<keyword evidence="9" id="KW-1185">Reference proteome</keyword>
<dbReference type="InterPro" id="IPR017900">
    <property type="entry name" value="4Fe4S_Fe_S_CS"/>
</dbReference>
<feature type="transmembrane region" description="Helical" evidence="6">
    <location>
        <begin position="6"/>
        <end position="25"/>
    </location>
</feature>
<evidence type="ECO:0000256" key="4">
    <source>
        <dbReference type="ARBA" id="ARBA00023004"/>
    </source>
</evidence>
<dbReference type="PROSITE" id="PS00198">
    <property type="entry name" value="4FE4S_FER_1"/>
    <property type="match status" value="2"/>
</dbReference>
<evidence type="ECO:0000256" key="6">
    <source>
        <dbReference type="SAM" id="Phobius"/>
    </source>
</evidence>
<dbReference type="Pfam" id="PF13187">
    <property type="entry name" value="Fer4_9"/>
    <property type="match status" value="1"/>
</dbReference>
<feature type="transmembrane region" description="Helical" evidence="6">
    <location>
        <begin position="214"/>
        <end position="232"/>
    </location>
</feature>
<dbReference type="GO" id="GO:0051539">
    <property type="term" value="F:4 iron, 4 sulfur cluster binding"/>
    <property type="evidence" value="ECO:0007669"/>
    <property type="project" value="UniProtKB-KW"/>
</dbReference>
<feature type="transmembrane region" description="Helical" evidence="6">
    <location>
        <begin position="184"/>
        <end position="202"/>
    </location>
</feature>
<dbReference type="AlphaFoldDB" id="A0A1M6TNV5"/>
<dbReference type="EMBL" id="FQZX01000003">
    <property type="protein sequence ID" value="SHK58620.1"/>
    <property type="molecule type" value="Genomic_DNA"/>
</dbReference>
<keyword evidence="2" id="KW-0479">Metal-binding</keyword>
<dbReference type="GO" id="GO:0005886">
    <property type="term" value="C:plasma membrane"/>
    <property type="evidence" value="ECO:0007669"/>
    <property type="project" value="TreeGrafter"/>
</dbReference>
<dbReference type="InterPro" id="IPR036197">
    <property type="entry name" value="NarG-like_sf"/>
</dbReference>
<evidence type="ECO:0000259" key="7">
    <source>
        <dbReference type="PROSITE" id="PS51379"/>
    </source>
</evidence>
<dbReference type="SUPFAM" id="SSF103501">
    <property type="entry name" value="Respiratory nitrate reductase 1 gamma chain"/>
    <property type="match status" value="1"/>
</dbReference>
<dbReference type="GO" id="GO:0016491">
    <property type="term" value="F:oxidoreductase activity"/>
    <property type="evidence" value="ECO:0007669"/>
    <property type="project" value="UniProtKB-KW"/>
</dbReference>
<dbReference type="GO" id="GO:0046872">
    <property type="term" value="F:metal ion binding"/>
    <property type="evidence" value="ECO:0007669"/>
    <property type="project" value="UniProtKB-KW"/>
</dbReference>
<dbReference type="InterPro" id="IPR009051">
    <property type="entry name" value="Helical_ferredxn"/>
</dbReference>
<reference evidence="9" key="1">
    <citation type="submission" date="2016-11" db="EMBL/GenBank/DDBJ databases">
        <authorList>
            <person name="Varghese N."/>
            <person name="Submissions S."/>
        </authorList>
    </citation>
    <scope>NUCLEOTIDE SEQUENCE [LARGE SCALE GENOMIC DNA]</scope>
    <source>
        <strain evidence="9">DSM 16478</strain>
    </source>
</reference>
<sequence length="441" mass="49887">MQYLPNIIFVVLLIVGIGFFVKNVSRLKRNIFLGKEASVTDNKPQRWKNMAKIALGQSKMVVRPIAGALHIIVYVGFVIINIEVLEIILDGIFGTHRMFAVLGPVYDFLIGSFEVLALLVIIAVVVFWIRRNVIKLKRFFKPEMEGWPKQDGNLILYIELILMALFLTMNAADYQLQQMGAEHYAAAGSFPISSFIAPMFEGMSISTLVLIERTAWWVHIAGILFFLNYLYYSKHLHILLAFPNTYYGKLTPKGQFRNLQSVTDEVRMMMDPDADPYAEPAEDAAVPDKFGASDVQDLSWVQLLNAYTCTECGRCTSECPANQTGKKLSPRKIMMDTRDRLEEVGKNIDANNGEFKDDGKQLLNDFITPEELWACTSCNACVEACPISIDPLSIIMDMRQYLVMEQSAAPTDLNNMMGNIENNGAPWPFNQMDRLNWSKES</sequence>
<keyword evidence="4" id="KW-0408">Iron</keyword>
<feature type="transmembrane region" description="Helical" evidence="6">
    <location>
        <begin position="154"/>
        <end position="172"/>
    </location>
</feature>
<keyword evidence="6" id="KW-1133">Transmembrane helix</keyword>